<dbReference type="Gene3D" id="3.30.559.10">
    <property type="entry name" value="Chloramphenicol acetyltransferase-like domain"/>
    <property type="match status" value="1"/>
</dbReference>
<evidence type="ECO:0000256" key="5">
    <source>
        <dbReference type="ARBA" id="ARBA00023315"/>
    </source>
</evidence>
<dbReference type="CDD" id="cd06849">
    <property type="entry name" value="lipoyl_domain"/>
    <property type="match status" value="1"/>
</dbReference>
<reference evidence="10 11" key="3">
    <citation type="journal article" name="Genome Announc.">
        <title>Improved Draft Genome Sequence of Clostridium pasteurianum Strain ATCC 6013 (DSM 525) Using a Hybrid Next-Generation Sequencing Approach.</title>
        <authorList>
            <person name="Pyne M.E."/>
            <person name="Utturkar S."/>
            <person name="Brown S.D."/>
            <person name="Moo-Young M."/>
            <person name="Chung D.A."/>
            <person name="Chou C.P."/>
        </authorList>
    </citation>
    <scope>NUCLEOTIDE SEQUENCE [LARGE SCALE GENOMIC DNA]</scope>
    <source>
        <strain evidence="10 11">ATCC 6013</strain>
    </source>
</reference>
<dbReference type="eggNOG" id="COG0508">
    <property type="taxonomic scope" value="Bacteria"/>
</dbReference>
<dbReference type="KEGG" id="cpae:CPAST_c19670"/>
<dbReference type="GO" id="GO:0005737">
    <property type="term" value="C:cytoplasm"/>
    <property type="evidence" value="ECO:0007669"/>
    <property type="project" value="TreeGrafter"/>
</dbReference>
<dbReference type="InterPro" id="IPR036625">
    <property type="entry name" value="E3-bd_dom_sf"/>
</dbReference>
<comment type="cofactor">
    <cofactor evidence="1 6">
        <name>(R)-lipoate</name>
        <dbReference type="ChEBI" id="CHEBI:83088"/>
    </cofactor>
</comment>
<accession>A0A0H3J4U1</accession>
<evidence type="ECO:0000313" key="10">
    <source>
        <dbReference type="EMBL" id="KRU11965.1"/>
    </source>
</evidence>
<keyword evidence="3 6" id="KW-0808">Transferase</keyword>
<dbReference type="InterPro" id="IPR001078">
    <property type="entry name" value="2-oxoacid_DH_actylTfrase"/>
</dbReference>
<evidence type="ECO:0000256" key="1">
    <source>
        <dbReference type="ARBA" id="ARBA00001938"/>
    </source>
</evidence>
<dbReference type="KEGG" id="cpat:CLPA_c19670"/>
<keyword evidence="4 6" id="KW-0450">Lipoyl</keyword>
<name>A0A0H3J4U1_CLOPA</name>
<evidence type="ECO:0000256" key="3">
    <source>
        <dbReference type="ARBA" id="ARBA00022679"/>
    </source>
</evidence>
<dbReference type="GeneID" id="93074123"/>
<gene>
    <name evidence="9" type="primary">pdhC</name>
    <name evidence="9" type="ORF">CLPA_c19670</name>
    <name evidence="10" type="ORF">CP6013_01212</name>
</gene>
<dbReference type="Proteomes" id="UP000028042">
    <property type="component" value="Unassembled WGS sequence"/>
</dbReference>
<evidence type="ECO:0000256" key="2">
    <source>
        <dbReference type="ARBA" id="ARBA00007317"/>
    </source>
</evidence>
<dbReference type="InterPro" id="IPR004167">
    <property type="entry name" value="PSBD"/>
</dbReference>
<protein>
    <recommendedName>
        <fullName evidence="6">Dihydrolipoamide acetyltransferase component of pyruvate dehydrogenase complex</fullName>
        <ecNumber evidence="6">2.3.1.-</ecNumber>
    </recommendedName>
</protein>
<evidence type="ECO:0000313" key="12">
    <source>
        <dbReference type="Proteomes" id="UP000030905"/>
    </source>
</evidence>
<dbReference type="RefSeq" id="WP_003444345.1">
    <property type="nucleotide sequence ID" value="NZ_ANZB01000004.1"/>
</dbReference>
<sequence length="438" mass="48520">MGSLVVMPKLGLTMTEGEIEKWHKKVGEEIKEGEILFDVTTDKLTNEIESKVSGVVRKILTEEGETVECLKAVAIIADADEDIYDLLKEANGDSAEEGVEIDNIKGKEEEKANTITKVKEGRVKISPAAKKLALENNLDFEIITGTGPEGRIVLEDVKKYIENNKVKVSPTAYKLAKDLNVDLKEINSERRIMKEDVLNFNNSSAVNEIVNNEVYSEEKIELSPMRKVISARMSESWNTSPTVTYDIKVDTSNLRKLRNDFKDICKITYTDLLIKIVSKVLLQFPLLNCSVAGNELIMRNYVNMGVAVALDQGLIVPVIKYANNKGLEEISKEVKELAGKAKNNELASDSIKGGTFTITNLGMFGIEYFSPIINQPEVAILGVNKITETPVVEDGEIVIKPLMNLSLTADHRAVDGAVAAQFLSTLKKYIEKPELLLL</sequence>
<dbReference type="GO" id="GO:0016407">
    <property type="term" value="F:acetyltransferase activity"/>
    <property type="evidence" value="ECO:0007669"/>
    <property type="project" value="TreeGrafter"/>
</dbReference>
<dbReference type="Pfam" id="PF02817">
    <property type="entry name" value="E3_binding"/>
    <property type="match status" value="1"/>
</dbReference>
<reference evidence="9 12" key="1">
    <citation type="journal article" date="2015" name="Genome Announc.">
        <title>Complete Genome Sequence of the Nitrogen-Fixing and Solvent-Producing Clostridium pasteurianum DSM 525.</title>
        <authorList>
            <person name="Poehlein A."/>
            <person name="Grosse-Honebrink A."/>
            <person name="Zhang Y."/>
            <person name="Minton N.P."/>
            <person name="Daniel R."/>
        </authorList>
    </citation>
    <scope>NUCLEOTIDE SEQUENCE [LARGE SCALE GENOMIC DNA]</scope>
    <source>
        <strain evidence="9">DSM 525</strain>
        <strain evidence="12">DSM 525 / ATCC 6013</strain>
    </source>
</reference>
<dbReference type="PROSITE" id="PS51826">
    <property type="entry name" value="PSBD"/>
    <property type="match status" value="2"/>
</dbReference>
<evidence type="ECO:0000259" key="7">
    <source>
        <dbReference type="PROSITE" id="PS50968"/>
    </source>
</evidence>
<dbReference type="Pfam" id="PF00364">
    <property type="entry name" value="Biotin_lipoyl"/>
    <property type="match status" value="1"/>
</dbReference>
<feature type="domain" description="Lipoyl-binding" evidence="7">
    <location>
        <begin position="2"/>
        <end position="77"/>
    </location>
</feature>
<organism evidence="9 12">
    <name type="scientific">Clostridium pasteurianum DSM 525 = ATCC 6013</name>
    <dbReference type="NCBI Taxonomy" id="1262449"/>
    <lineage>
        <taxon>Bacteria</taxon>
        <taxon>Bacillati</taxon>
        <taxon>Bacillota</taxon>
        <taxon>Clostridia</taxon>
        <taxon>Eubacteriales</taxon>
        <taxon>Clostridiaceae</taxon>
        <taxon>Clostridium</taxon>
    </lineage>
</organism>
<evidence type="ECO:0000256" key="4">
    <source>
        <dbReference type="ARBA" id="ARBA00022823"/>
    </source>
</evidence>
<dbReference type="AlphaFoldDB" id="A0A0H3J4U1"/>
<feature type="domain" description="Peripheral subunit-binding (PSBD)" evidence="8">
    <location>
        <begin position="167"/>
        <end position="201"/>
    </location>
</feature>
<dbReference type="SUPFAM" id="SSF47005">
    <property type="entry name" value="Peripheral subunit-binding domain of 2-oxo acid dehydrogenase complex"/>
    <property type="match status" value="1"/>
</dbReference>
<dbReference type="InterPro" id="IPR011053">
    <property type="entry name" value="Single_hybrid_motif"/>
</dbReference>
<dbReference type="SUPFAM" id="SSF52777">
    <property type="entry name" value="CoA-dependent acyltransferases"/>
    <property type="match status" value="1"/>
</dbReference>
<dbReference type="Pfam" id="PF00198">
    <property type="entry name" value="2-oxoacid_dh"/>
    <property type="match status" value="1"/>
</dbReference>
<dbReference type="EC" id="2.3.1.-" evidence="6"/>
<dbReference type="PANTHER" id="PTHR43178:SF5">
    <property type="entry name" value="LIPOAMIDE ACYLTRANSFERASE COMPONENT OF BRANCHED-CHAIN ALPHA-KETO ACID DEHYDROGENASE COMPLEX, MITOCHONDRIAL"/>
    <property type="match status" value="1"/>
</dbReference>
<proteinExistence type="inferred from homology"/>
<reference evidence="10" key="2">
    <citation type="submission" date="2015-10" db="EMBL/GenBank/DDBJ databases">
        <title>Improved Draft Genome Sequence of Clostridium pasteurianum Strain ATCC 6013 (DSM 525) Using a Hybrid Next-Generation Sequencing Approach.</title>
        <authorList>
            <person name="Pyne M.E."/>
            <person name="Utturkar S.M."/>
            <person name="Brown S.D."/>
            <person name="Moo-Young M."/>
            <person name="Chung D.A."/>
            <person name="Chou P.C."/>
        </authorList>
    </citation>
    <scope>NUCLEOTIDE SEQUENCE</scope>
    <source>
        <strain evidence="10">ATCC 6013</strain>
    </source>
</reference>
<dbReference type="GO" id="GO:0031405">
    <property type="term" value="F:lipoic acid binding"/>
    <property type="evidence" value="ECO:0007669"/>
    <property type="project" value="TreeGrafter"/>
</dbReference>
<dbReference type="Gene3D" id="4.10.320.10">
    <property type="entry name" value="E3-binding domain"/>
    <property type="match status" value="2"/>
</dbReference>
<dbReference type="FunFam" id="3.30.559.10:FF:000007">
    <property type="entry name" value="Dihydrolipoamide acetyltransferase component of pyruvate dehydrogenase complex"/>
    <property type="match status" value="1"/>
</dbReference>
<keyword evidence="5 6" id="KW-0012">Acyltransferase</keyword>
<dbReference type="InterPro" id="IPR050743">
    <property type="entry name" value="2-oxoacid_DH_E2_comp"/>
</dbReference>
<dbReference type="PANTHER" id="PTHR43178">
    <property type="entry name" value="DIHYDROLIPOAMIDE ACETYLTRANSFERASE COMPONENT OF PYRUVATE DEHYDROGENASE COMPLEX"/>
    <property type="match status" value="1"/>
</dbReference>
<dbReference type="Proteomes" id="UP000030905">
    <property type="component" value="Chromosome"/>
</dbReference>
<feature type="domain" description="Peripheral subunit-binding (PSBD)" evidence="8">
    <location>
        <begin position="124"/>
        <end position="161"/>
    </location>
</feature>
<dbReference type="InterPro" id="IPR000089">
    <property type="entry name" value="Biotin_lipoyl"/>
</dbReference>
<evidence type="ECO:0000313" key="9">
    <source>
        <dbReference type="EMBL" id="AJA52025.1"/>
    </source>
</evidence>
<dbReference type="EMBL" id="CP009268">
    <property type="protein sequence ID" value="AJA52025.1"/>
    <property type="molecule type" value="Genomic_DNA"/>
</dbReference>
<dbReference type="Gene3D" id="2.40.50.100">
    <property type="match status" value="1"/>
</dbReference>
<evidence type="ECO:0000313" key="11">
    <source>
        <dbReference type="Proteomes" id="UP000028042"/>
    </source>
</evidence>
<comment type="similarity">
    <text evidence="2 6">Belongs to the 2-oxoacid dehydrogenase family.</text>
</comment>
<keyword evidence="12" id="KW-1185">Reference proteome</keyword>
<evidence type="ECO:0000256" key="6">
    <source>
        <dbReference type="RuleBase" id="RU003423"/>
    </source>
</evidence>
<dbReference type="EMBL" id="JPGY02000001">
    <property type="protein sequence ID" value="KRU11965.1"/>
    <property type="molecule type" value="Genomic_DNA"/>
</dbReference>
<dbReference type="PROSITE" id="PS50968">
    <property type="entry name" value="BIOTINYL_LIPOYL"/>
    <property type="match status" value="1"/>
</dbReference>
<evidence type="ECO:0000259" key="8">
    <source>
        <dbReference type="PROSITE" id="PS51826"/>
    </source>
</evidence>
<dbReference type="SUPFAM" id="SSF51230">
    <property type="entry name" value="Single hybrid motif"/>
    <property type="match status" value="1"/>
</dbReference>
<dbReference type="PATRIC" id="fig|1262449.3.peg.1805"/>
<keyword evidence="9" id="KW-0670">Pyruvate</keyword>
<dbReference type="InterPro" id="IPR023213">
    <property type="entry name" value="CAT-like_dom_sf"/>
</dbReference>